<evidence type="ECO:0000259" key="5">
    <source>
        <dbReference type="Pfam" id="PF13947"/>
    </source>
</evidence>
<keyword evidence="7" id="KW-0808">Transferase</keyword>
<gene>
    <name evidence="7" type="ORF">Cni_G01150</name>
</gene>
<accession>A0AAQ3JP11</accession>
<dbReference type="GO" id="GO:0016301">
    <property type="term" value="F:kinase activity"/>
    <property type="evidence" value="ECO:0007669"/>
    <property type="project" value="UniProtKB-KW"/>
</dbReference>
<sequence length="265" mass="29411">MHPIESLVPSILLLITLSLLMPSSSSEIYYRYTSCAPYVYICGTAKLNINYPFRVDGRPDYCGHPGYYIACSKDNASMTISINNKGYQVKAVDYLNHLITVVDQRFVAQPCPRPYENTSIDYSLYTCSDRDRNATLYIDCRALPASLLAGVYEISCAFNGTTRRRWYYQLSQGIHSNLMGRCNSTVMVPMHQTTANDLANKKLNFGEAVKEGFSVSWTAGNGWCSDCTNSGGRCGYDSLSPTSHACHCQNGAAITKCYKGTFVDT</sequence>
<keyword evidence="3" id="KW-0325">Glycoprotein</keyword>
<keyword evidence="7" id="KW-0418">Kinase</keyword>
<dbReference type="AlphaFoldDB" id="A0AAQ3JP11"/>
<comment type="subcellular location">
    <subcellularLocation>
        <location evidence="1">Membrane</location>
        <topology evidence="1">Single-pass membrane protein</topology>
    </subcellularLocation>
</comment>
<dbReference type="GO" id="GO:0030247">
    <property type="term" value="F:polysaccharide binding"/>
    <property type="evidence" value="ECO:0007669"/>
    <property type="project" value="InterPro"/>
</dbReference>
<organism evidence="7 8">
    <name type="scientific">Canna indica</name>
    <name type="common">Indian-shot</name>
    <dbReference type="NCBI Taxonomy" id="4628"/>
    <lineage>
        <taxon>Eukaryota</taxon>
        <taxon>Viridiplantae</taxon>
        <taxon>Streptophyta</taxon>
        <taxon>Embryophyta</taxon>
        <taxon>Tracheophyta</taxon>
        <taxon>Spermatophyta</taxon>
        <taxon>Magnoliopsida</taxon>
        <taxon>Liliopsida</taxon>
        <taxon>Zingiberales</taxon>
        <taxon>Cannaceae</taxon>
        <taxon>Canna</taxon>
    </lineage>
</organism>
<evidence type="ECO:0000259" key="6">
    <source>
        <dbReference type="Pfam" id="PF14380"/>
    </source>
</evidence>
<keyword evidence="7" id="KW-0675">Receptor</keyword>
<dbReference type="InterPro" id="IPR032872">
    <property type="entry name" value="WAK_assoc_C"/>
</dbReference>
<protein>
    <submittedName>
        <fullName evidence="7">LEAF RUST 10 DISEASE-RESISTANCE LOCUS RECEPTOR-LIKE PROTEIN KINASE-like</fullName>
    </submittedName>
</protein>
<evidence type="ECO:0000256" key="3">
    <source>
        <dbReference type="ARBA" id="ARBA00023180"/>
    </source>
</evidence>
<evidence type="ECO:0000256" key="2">
    <source>
        <dbReference type="ARBA" id="ARBA00022729"/>
    </source>
</evidence>
<dbReference type="GO" id="GO:0016020">
    <property type="term" value="C:membrane"/>
    <property type="evidence" value="ECO:0007669"/>
    <property type="project" value="UniProtKB-SubCell"/>
</dbReference>
<dbReference type="Proteomes" id="UP001327560">
    <property type="component" value="Chromosome 1"/>
</dbReference>
<reference evidence="7 8" key="1">
    <citation type="submission" date="2023-10" db="EMBL/GenBank/DDBJ databases">
        <title>Chromosome-scale genome assembly provides insights into flower coloration mechanisms of Canna indica.</title>
        <authorList>
            <person name="Li C."/>
        </authorList>
    </citation>
    <scope>NUCLEOTIDE SEQUENCE [LARGE SCALE GENOMIC DNA]</scope>
    <source>
        <tissue evidence="7">Flower</tissue>
    </source>
</reference>
<dbReference type="EMBL" id="CP136890">
    <property type="protein sequence ID" value="WOK92459.1"/>
    <property type="molecule type" value="Genomic_DNA"/>
</dbReference>
<name>A0AAQ3JP11_9LILI</name>
<dbReference type="Pfam" id="PF13947">
    <property type="entry name" value="GUB_WAK_bind"/>
    <property type="match status" value="1"/>
</dbReference>
<feature type="domain" description="Wall-associated receptor kinase C-terminal" evidence="6">
    <location>
        <begin position="174"/>
        <end position="250"/>
    </location>
</feature>
<keyword evidence="8" id="KW-1185">Reference proteome</keyword>
<evidence type="ECO:0000256" key="4">
    <source>
        <dbReference type="SAM" id="SignalP"/>
    </source>
</evidence>
<evidence type="ECO:0000313" key="7">
    <source>
        <dbReference type="EMBL" id="WOK92459.1"/>
    </source>
</evidence>
<dbReference type="PANTHER" id="PTHR33138">
    <property type="entry name" value="OS01G0690200 PROTEIN"/>
    <property type="match status" value="1"/>
</dbReference>
<dbReference type="InterPro" id="IPR025287">
    <property type="entry name" value="WAK_GUB"/>
</dbReference>
<evidence type="ECO:0000256" key="1">
    <source>
        <dbReference type="ARBA" id="ARBA00004167"/>
    </source>
</evidence>
<feature type="chain" id="PRO_5042832351" evidence="4">
    <location>
        <begin position="26"/>
        <end position="265"/>
    </location>
</feature>
<feature type="domain" description="Wall-associated receptor kinase galacturonan-binding" evidence="5">
    <location>
        <begin position="35"/>
        <end position="103"/>
    </location>
</feature>
<evidence type="ECO:0000313" key="8">
    <source>
        <dbReference type="Proteomes" id="UP001327560"/>
    </source>
</evidence>
<keyword evidence="2 4" id="KW-0732">Signal</keyword>
<dbReference type="Pfam" id="PF14380">
    <property type="entry name" value="WAK_assoc"/>
    <property type="match status" value="1"/>
</dbReference>
<dbReference type="PANTHER" id="PTHR33138:SF75">
    <property type="entry name" value="WALL-ASSOCIATED RECEPTOR KINASE GALACTURONAN-BINDING DOMAIN-CONTAINING PROTEIN"/>
    <property type="match status" value="1"/>
</dbReference>
<proteinExistence type="predicted"/>
<feature type="signal peptide" evidence="4">
    <location>
        <begin position="1"/>
        <end position="25"/>
    </location>
</feature>